<evidence type="ECO:0000259" key="2">
    <source>
        <dbReference type="Pfam" id="PF14222"/>
    </source>
</evidence>
<evidence type="ECO:0000256" key="1">
    <source>
        <dbReference type="SAM" id="MobiDB-lite"/>
    </source>
</evidence>
<feature type="compositionally biased region" description="Basic and acidic residues" evidence="1">
    <location>
        <begin position="773"/>
        <end position="793"/>
    </location>
</feature>
<dbReference type="PANTHER" id="PTHR12295">
    <property type="entry name" value="FURRY-RELATED"/>
    <property type="match status" value="1"/>
</dbReference>
<dbReference type="InterPro" id="IPR025614">
    <property type="entry name" value="Cell_morpho_N"/>
</dbReference>
<evidence type="ECO:0000313" key="3">
    <source>
        <dbReference type="EMBL" id="PVU84848.1"/>
    </source>
</evidence>
<feature type="region of interest" description="Disordered" evidence="1">
    <location>
        <begin position="1"/>
        <end position="30"/>
    </location>
</feature>
<feature type="region of interest" description="Disordered" evidence="1">
    <location>
        <begin position="202"/>
        <end position="224"/>
    </location>
</feature>
<keyword evidence="4" id="KW-1185">Reference proteome</keyword>
<feature type="region of interest" description="Disordered" evidence="1">
    <location>
        <begin position="4043"/>
        <end position="4078"/>
    </location>
</feature>
<dbReference type="Proteomes" id="UP000245699">
    <property type="component" value="Unassembled WGS sequence"/>
</dbReference>
<feature type="compositionally biased region" description="Low complexity" evidence="1">
    <location>
        <begin position="2413"/>
        <end position="2422"/>
    </location>
</feature>
<dbReference type="GO" id="GO:0000902">
    <property type="term" value="P:cell morphogenesis"/>
    <property type="evidence" value="ECO:0007669"/>
    <property type="project" value="InterPro"/>
</dbReference>
<dbReference type="Pfam" id="PF14222">
    <property type="entry name" value="MOR2-PAG1_N"/>
    <property type="match status" value="1"/>
</dbReference>
<dbReference type="STRING" id="61424.A0A2T9XXP7"/>
<feature type="region of interest" description="Disordered" evidence="1">
    <location>
        <begin position="750"/>
        <end position="803"/>
    </location>
</feature>
<dbReference type="InterPro" id="IPR039867">
    <property type="entry name" value="Furry/Tao3/Mor2"/>
</dbReference>
<dbReference type="GO" id="GO:0005938">
    <property type="term" value="C:cell cortex"/>
    <property type="evidence" value="ECO:0007669"/>
    <property type="project" value="TreeGrafter"/>
</dbReference>
<proteinExistence type="predicted"/>
<accession>A0A2T9XXP7</accession>
<reference evidence="3 4" key="1">
    <citation type="journal article" date="2018" name="MBio">
        <title>Comparative Genomics Reveals the Core Gene Toolbox for the Fungus-Insect Symbiosis.</title>
        <authorList>
            <person name="Wang Y."/>
            <person name="Stata M."/>
            <person name="Wang W."/>
            <person name="Stajich J.E."/>
            <person name="White M.M."/>
            <person name="Moncalvo J.M."/>
        </authorList>
    </citation>
    <scope>NUCLEOTIDE SEQUENCE [LARGE SCALE GENOMIC DNA]</scope>
    <source>
        <strain evidence="3 4">AUS-77-4</strain>
    </source>
</reference>
<gene>
    <name evidence="3" type="ORF">BB559_007345</name>
</gene>
<sequence>MKKNSPPWNKNDSLANTNSPNPFGNYSFMTAQQLGKKTNINKNNYNPKDNKELNNQIINPETISFADSTKETKPKNKPFEMLRIDPNRTTDVNNEILIPSFDLKSEVPNSAKFSIPDTDSFTSKNHNILDEKYNSEDSVDHIDLPKYQNTKNTELKDIQIPNFEDEPSPSKLLFKNNYRNSGFSPFGNYSMVKAQQQNLPTRNISVPSQPNTIDNPQGISISTNKFQSTSPINFQENIQKLDSQNLKSSTPKKLAKNLDLPRENTVANKKYSTDGYTSKNLDNDDSNSENSPLKNPNYLNQPNYENESPRYQSPHLIDDNESALIEENRQDNNEVFIDQTSEYVVKRFYIEFKAMAGKIIDIISKARLDIEPDFTTLMEKGANYQLDYIIETLGTLSINHGKLIVELLLVWRKNAVDTIPQDFEGVHARASHIIRERKSLATLFLLCRTLNEVVLNAKPTGLDSDLGARIEMLVFNQIKDANPINLQLSRNRRVIHDLYVQIAGGISRLQFASISDCFIAGLEQIPPQPKANIEKHVLLIRSIRYLKLMLHPMDALEETGNFLLSCAKFFSRTSGSLRMKHAWAMSLTELLMPLAGDVGAEVNLPAFSQAIEMIHAKASKMASRARHVSVAFPLVAACLCLSRSEFFHSRWQTHLEMCIQRLKDKHHRLVAMDSICRILWVYLFRYPDSQNSATRKLDSLFRILFPVAKSKVVPKTLGADSFVYILVCAGCYNFDFTMRTNFRGMLSLNKTSNESSNKMNNSTSTNKNITDLNKNDNTNKTRHTSSHENKNPNDENNSSVSGSSTSFPGFSLVTAKTNASSSSNNSVANLSNEAVIEYLNPERAILAYQALLEISYIHSSNGPKHPPFPSHESLEFFDGYFGPKKNLEEDKSLFDNGNTISDINNKSVFNRIRKKSNTDKDVNDEIRTGILKDYQGINASKNTNLGFDQRFGKNEDETFWENGTTVVGTNDMVNRFSYSKYLKKIDPEKLPQNILKSVIEASSSMCLYFVKLQSMFGHHIFADRKSWDISKKILPNAAIVVHSSPLILSNETQNSSSILRRSSIQTKDDFHTIQPFRPGYGADGIDNDVFIDGNESVFDHKEVDIINIKRSNTTATSSFQQSTFDKAESKTTLNYLKEKQPYIDFMAYFVSNITRTPFVKLALDADQVIEILVSGIMHIDPIYSSSCRVILSELVNPQNNEYPELIYIIGNDPRFRNGLNVEKTRIGTLFKINYTLSQMYRAVDSRYYEQLVGKLYRLLPGEQDYSQRNVPPFDFASISQTSSGNLEKQMLTTNGSDRFGNSSLSRSNTYRTEKIRNNLNSADSRQFMFADKNISRNSNSFQNDSSIAAKVKSLSGGIAVDRNLLLNESDSDSDVFPSSGVKACSVELESQHFIQLLSARKNGFDRGFLDYFISNLHLLNHYIKKTRTNNTYRSNPPNSKEIGGYIPSEWEALLDSIESIGLSLLCETWIVLRIFGMKLLKEADDLQKNLSHLLSAQNQLLSVVQSGVDLSAPFESNSTSPSVNVHKVVPGLTPVSPIFFDKAPALGLMSSKIKSNTNLIHGNDTNKKRVVSKKGNVPPSINTKIIHGIQNENLNHNNFDNSEYGDITNPYKSSVEIHNESNSQHQNKQPMEKFTALKNNIFSERKSVLNMLYTTVTLKKKHNRNNSSIASNISFKSRHPIANRSSISYQETTPSYGAISLIMQLEDDWVDPFKTIDQHEMYLRLISNKKFSKDNEAEDRGNKSNNVLDDKRGESHDPSNSKRDDTKNKNTNILSIKKDSEKSLASLKLFSNAKIVDYESDDKEASAFLFELAILNSETTEWWSRFYDFTQKLADELPKVVATARCIIYQRIHQMHSLVQQISVSSPGGQNFLEGTFGFLGASGYPSTNTANINRNSTFKGTLNNNSNNTSRYPSANQYNPGLSLGNANYSNFNSYNNGFAGSHQKTDSATHNNYGKGGNTNYYPSGNGNMNSLNSNGAEFVNGTMNTTFISTPSGEISSHNYLNKYSNGSNTIEYGFTQASDGYIPSLDKSRNYWTNELRFQTANPADPGFLAIRNDRKRVSGKGSYNILRGGAYYKNSKQGIVEQFCTFVLFGFASLNEKEQKLKYVFDESQTPLSSLPEMTNSLGTGGVFTSRTGSNSIMPRSASVLGYGHNLSKKEKTTGSITSTTPFTFGSNFKNSYNSLLPLSWARKLAGPLRIGSKAGKQEAAAELSPMKQLLKMISPFLSSEHTALRSGIVGVLSLVRLDLIPEIISELKSLSDSTIHEQELGLGGFITNNTNSTALKNNQKANAANNNQLELKPNETKSFSGVLASNNTQNFTGTPNITQNNHSKAKNATSVNLTSESKWKSVAGPHDIPGIGLGVGLGKLGFDGISTNFPENSGALNYQSPGKNYANPTPVLTQTQVLSSSVTSNNNVSTQSGGKKTSNISGGPKNIDRLRLSLTMFYKLAIRRMTRNNKGLLIFHDYKNKPIVEQLVAYVKETHRFLSNIVVQQEWEHQALRIQFCGLVEAVYLALLLLPLKYAQIPGGVYSELEKYSNSSLSSLHEICVDTDSPMEKNSEAKVLGSQVNGDIKTSGNSLIFEKNSPLNGHSLQTSIKAKRYFKGNSDGSIEISQNRNNHLRSSSMGNSHLNEVNSSNFISGHSVINMEAQFTVETRRGIYRLMENWSGYGQSYKTAHWATQEMERTAYEFYKNTNIDKKLISAVVEEEKKQLSEAAVRTMSLLLKTGYEKESVSGNTISGGEGESNATTLAFFYSLLLWSAEIFYYGNNKTRTIAERGLEYFLTSELNKQVFNELINFIYNPVNVMSKIVSKGHTKIDNEQLGTKLMVVGASNVMVKLFKNKKREILENYNFADNMLFLGLFMASSDNEIIIRNGVEIVEQFVREYKLTYDEEFEFVLVKERLLYFDSQFSFRLKAEKWESFVLYFCLHYSSFDIDTEKIANIVGNIVYTYNQEQLPENHDKKVFSLDSETYNEESSRKLLKILVYITMELATKNPKLIANLWESVICGRSSAEGGFHNPKMVLWIVDVLGSWMHQCQSIALLDVARQILSFIVTTIYPSETFNNLVDMSMEKLNPIFFVPSEVFENSVAPGNIFSVDSETTTEYPDQSWLERFGPHPDSDKFDWDRLEKWNAKFIKTIIRERDSHPKNKIVYSEAGFGLFLMSIIVSEHPEAIVSDKDLSMVLVPICTSCSYISDLSLNFVRYSACLVLIRILLFASTNFSQLSLLRSSIENEPFGKIRKQASYCITHLKNILADGACADNSNEITLDIAPKVLEVLSAFLQTYFDQEEKNFSEKWCLLALKYGSSCPVKAIATVNFQLLSILLTLSRQNNNLYNWQIASKRRLVLGMIDRLSNIINIDSEKMVDFTMQVLVSLHMLSMLVAENSTDINIFSDLLCTGMAIMHTNDLNVYELGLSITKLIFERNECVYGINSYEDMDDFVILMEKRLVNFNDFDKNHTLMAIYNSFARGLKYNRVRPICLILIGKLSVYISEIDTENTRNFDLRVFIEIISIYLPYYLMILTSQSSNKIVETIEIMGLRSIEKRLKLDQTGKFTELAKFVNKMISIVEKNFNCGVKSNEDSNLHQTDGKTLGDNEGIQTEFNSLPDPHAKDDARNKQISRKKYYYGYKYGSNREREISTVQDILVWFSHILNDLKEETRYDGDLYTLWITQLDVKTNDESFENFDTSMEAEYSSYFNNYYCCSNNTDPLLVTSTYNQRRFVEAMGSIPESRRIGFILEYLQTIVIHDGSRIGCDIDFTEEIDFPNPVSNLINLMFIPQHYHAAKKLLATFLQRTEGDHVENNYNNIEPIEINNQQYNTPNKANMGMDGDYNYNGYYDTESTEEKRQSKSENKLTALDGYNLDENNKYNFNTGSGHINTNGLEKEYASVSNFYPSEKYNTDNYEKMDGVDEEPEDVLFDWRGANGDSLNAYSSKILVGIVQFEISSGFKDVGSFGWKSKRDSMVDKLGKRGMKTRFSIFGGRKVDVGKKPIVKGKFGNRNDSQTNFIEKTPENLETIGPNFTNNSIKPKTRERKYTKGSNEVFDGFSSFDDDIEKEEKSENDKDEPSNKKVFGYEKGGKHGDYNYGDYCGDNQDVDLVADDDSSEMDGSLLNAASSEGDRMMPIMIESNPENYVNMYSNEIKLPKQGLSYQNESVLLGLASSVMNSPSLKLDVESDVESVKSDRISTSLIENEGNRDGGKKSNQKLASLMEELDSINAYLNMVLEK</sequence>
<feature type="compositionally biased region" description="Basic and acidic residues" evidence="1">
    <location>
        <begin position="4057"/>
        <end position="4078"/>
    </location>
</feature>
<comment type="caution">
    <text evidence="3">The sequence shown here is derived from an EMBL/GenBank/DDBJ whole genome shotgun (WGS) entry which is preliminary data.</text>
</comment>
<feature type="region of interest" description="Disordered" evidence="1">
    <location>
        <begin position="244"/>
        <end position="311"/>
    </location>
</feature>
<protein>
    <recommendedName>
        <fullName evidence="2">Cell morphogenesis protein N-terminal domain-containing protein</fullName>
    </recommendedName>
</protein>
<dbReference type="GO" id="GO:0030427">
    <property type="term" value="C:site of polarized growth"/>
    <property type="evidence" value="ECO:0007669"/>
    <property type="project" value="TreeGrafter"/>
</dbReference>
<name>A0A2T9XXP7_9FUNG</name>
<feature type="compositionally biased region" description="Low complexity" evidence="1">
    <location>
        <begin position="750"/>
        <end position="772"/>
    </location>
</feature>
<dbReference type="PANTHER" id="PTHR12295:SF30">
    <property type="entry name" value="PROTEIN FURRY"/>
    <property type="match status" value="1"/>
</dbReference>
<feature type="compositionally biased region" description="Polar residues" evidence="1">
    <location>
        <begin position="292"/>
        <end position="311"/>
    </location>
</feature>
<feature type="region of interest" description="Disordered" evidence="1">
    <location>
        <begin position="1734"/>
        <end position="1773"/>
    </location>
</feature>
<evidence type="ECO:0000313" key="4">
    <source>
        <dbReference type="Proteomes" id="UP000245699"/>
    </source>
</evidence>
<dbReference type="EMBL" id="MBFT01001221">
    <property type="protein sequence ID" value="PVU84848.1"/>
    <property type="molecule type" value="Genomic_DNA"/>
</dbReference>
<feature type="region of interest" description="Disordered" evidence="1">
    <location>
        <begin position="2413"/>
        <end position="2432"/>
    </location>
</feature>
<organism evidence="3 4">
    <name type="scientific">Furculomyces boomerangus</name>
    <dbReference type="NCBI Taxonomy" id="61424"/>
    <lineage>
        <taxon>Eukaryota</taxon>
        <taxon>Fungi</taxon>
        <taxon>Fungi incertae sedis</taxon>
        <taxon>Zoopagomycota</taxon>
        <taxon>Kickxellomycotina</taxon>
        <taxon>Harpellomycetes</taxon>
        <taxon>Harpellales</taxon>
        <taxon>Harpellaceae</taxon>
        <taxon>Furculomyces</taxon>
    </lineage>
</organism>
<dbReference type="OrthoDB" id="6287725at2759"/>
<feature type="domain" description="Cell morphogenesis protein N-terminal" evidence="2">
    <location>
        <begin position="436"/>
        <end position="761"/>
    </location>
</feature>
<feature type="compositionally biased region" description="Basic and acidic residues" evidence="1">
    <location>
        <begin position="1734"/>
        <end position="1768"/>
    </location>
</feature>